<comment type="catalytic activity">
    <reaction evidence="4">
        <text>cyclic dehypoxanthinylfutalosinate = 1,4-dihydroxy-6-naphthoate + dihydroxyacetone</text>
        <dbReference type="Rhea" id="RHEA:33087"/>
        <dbReference type="ChEBI" id="CHEBI:16016"/>
        <dbReference type="ChEBI" id="CHEBI:64254"/>
        <dbReference type="ChEBI" id="CHEBI:64270"/>
        <dbReference type="EC" id="4.1.99.29"/>
    </reaction>
</comment>
<proteinExistence type="inferred from homology"/>
<name>A0ABM8HRJ1_9BACT</name>
<dbReference type="CDD" id="cd13635">
    <property type="entry name" value="PBP2_Ttha1568_Mqnd"/>
    <property type="match status" value="1"/>
</dbReference>
<gene>
    <name evidence="4 5" type="primary">mqnD</name>
    <name evidence="5" type="ORF">DESUT3_01270</name>
</gene>
<comment type="pathway">
    <text evidence="1 4">Quinol/quinone metabolism; menaquinone biosynthesis.</text>
</comment>
<accession>A0ABM8HRJ1</accession>
<reference evidence="5 6" key="1">
    <citation type="journal article" date="2016" name="C (Basel)">
        <title>Selective Growth of and Electricity Production by Marine Exoelectrogenic Bacteria in Self-Aggregated Hydrogel of Microbially Reduced Graphene Oxide.</title>
        <authorList>
            <person name="Yoshida N."/>
            <person name="Goto Y."/>
            <person name="Miyata Y."/>
        </authorList>
    </citation>
    <scope>NUCLEOTIDE SEQUENCE [LARGE SCALE GENOMIC DNA]</scope>
    <source>
        <strain evidence="5 6">NIT-T3</strain>
    </source>
</reference>
<protein>
    <recommendedName>
        <fullName evidence="4">1,4-dihydroxy-6-naphtoate synthase</fullName>
        <ecNumber evidence="4">4.1.99.29</ecNumber>
    </recommendedName>
    <alternativeName>
        <fullName evidence="4">Menaquinone biosynthetic enzyme MqnD</fullName>
    </alternativeName>
</protein>
<feature type="binding site" evidence="4">
    <location>
        <begin position="57"/>
        <end position="59"/>
    </location>
    <ligand>
        <name>substrate</name>
    </ligand>
</feature>
<dbReference type="EMBL" id="AP024355">
    <property type="protein sequence ID" value="BCR03058.1"/>
    <property type="molecule type" value="Genomic_DNA"/>
</dbReference>
<dbReference type="Pfam" id="PF02621">
    <property type="entry name" value="VitK2_biosynth"/>
    <property type="match status" value="1"/>
</dbReference>
<organism evidence="5 6">
    <name type="scientific">Desulfuromonas versatilis</name>
    <dbReference type="NCBI Taxonomy" id="2802975"/>
    <lineage>
        <taxon>Bacteria</taxon>
        <taxon>Pseudomonadati</taxon>
        <taxon>Thermodesulfobacteriota</taxon>
        <taxon>Desulfuromonadia</taxon>
        <taxon>Desulfuromonadales</taxon>
        <taxon>Desulfuromonadaceae</taxon>
        <taxon>Desulfuromonas</taxon>
    </lineage>
</organism>
<keyword evidence="6" id="KW-1185">Reference proteome</keyword>
<dbReference type="EC" id="4.1.99.29" evidence="4"/>
<evidence type="ECO:0000256" key="2">
    <source>
        <dbReference type="ARBA" id="ARBA00022428"/>
    </source>
</evidence>
<sequence>MTRTLSLGYSPCPNDTFIFYALVHGRIPLEGIQLRERLEDVETLNRLALDAVLDLTKISYHALGHLRRDYALLRSGGALGRGCGPLVVTRQAASMEALRGCTIAIPGELTTANLLLQLYGAGYENTSIMPFDRIMAAVQRGEVDAGVIIHESRFTFPSYGLVQVADLGAWWERETGHPIPLGGILARRSLGPELISRIDGAIRSSIEYAFAHPEETKGYIKRHSQELSDPVIESHIGLYVNEFSLDLGVAGQAAIEELFQRAERRGIIPSCQLPLFVD</sequence>
<dbReference type="Gene3D" id="3.40.190.10">
    <property type="entry name" value="Periplasmic binding protein-like II"/>
    <property type="match status" value="2"/>
</dbReference>
<dbReference type="InterPro" id="IPR003773">
    <property type="entry name" value="Menaquinone_biosynth"/>
</dbReference>
<dbReference type="InterPro" id="IPR030869">
    <property type="entry name" value="MqnD"/>
</dbReference>
<keyword evidence="2 4" id="KW-0474">Menaquinone biosynthesis</keyword>
<feature type="binding site" evidence="4">
    <location>
        <begin position="111"/>
        <end position="112"/>
    </location>
    <ligand>
        <name>substrate</name>
    </ligand>
</feature>
<evidence type="ECO:0000313" key="5">
    <source>
        <dbReference type="EMBL" id="BCR03058.1"/>
    </source>
</evidence>
<feature type="active site" description="Proton acceptor" evidence="4">
    <location>
        <position position="150"/>
    </location>
</feature>
<keyword evidence="3 4" id="KW-0456">Lyase</keyword>
<dbReference type="HAMAP" id="MF_00996">
    <property type="entry name" value="MqnD"/>
    <property type="match status" value="1"/>
</dbReference>
<evidence type="ECO:0000256" key="3">
    <source>
        <dbReference type="ARBA" id="ARBA00023239"/>
    </source>
</evidence>
<comment type="similarity">
    <text evidence="4">Belongs to the MqnA/MqnD family. MqnD subfamily.</text>
</comment>
<evidence type="ECO:0000313" key="6">
    <source>
        <dbReference type="Proteomes" id="UP001319827"/>
    </source>
</evidence>
<dbReference type="PANTHER" id="PTHR37167">
    <property type="entry name" value="1,4-DIHYDROXY-6-NAPHTOATE SYNTHASE"/>
    <property type="match status" value="1"/>
</dbReference>
<dbReference type="PANTHER" id="PTHR37167:SF1">
    <property type="entry name" value="1,4-DIHYDROXY-6-NAPHTOATE SYNTHASE"/>
    <property type="match status" value="1"/>
</dbReference>
<evidence type="ECO:0000256" key="4">
    <source>
        <dbReference type="HAMAP-Rule" id="MF_00996"/>
    </source>
</evidence>
<comment type="function">
    <text evidence="4">Catalyzes the conversion of cyclic dehypoxanthine futalosine (cyclic DHFL) into 1,4-dihydroxy-6-naphthoate, a step in the biosynthesis of menaquinone (MK, vitamin K2).</text>
</comment>
<evidence type="ECO:0000256" key="1">
    <source>
        <dbReference type="ARBA" id="ARBA00004863"/>
    </source>
</evidence>
<dbReference type="SUPFAM" id="SSF53850">
    <property type="entry name" value="Periplasmic binding protein-like II"/>
    <property type="match status" value="1"/>
</dbReference>
<dbReference type="Proteomes" id="UP001319827">
    <property type="component" value="Chromosome"/>
</dbReference>
<reference evidence="5 6" key="2">
    <citation type="journal article" date="2021" name="Int. J. Syst. Evol. Microbiol.">
        <title>Isolation and Polyphasic Characterization of Desulfuromonas versatilis sp. Nov., an Electrogenic Bacteria Capable of Versatile Metabolism Isolated from a Graphene Oxide-Reducing Enrichment Culture.</title>
        <authorList>
            <person name="Xie L."/>
            <person name="Yoshida N."/>
            <person name="Ishii S."/>
            <person name="Meng L."/>
        </authorList>
    </citation>
    <scope>NUCLEOTIDE SEQUENCE [LARGE SCALE GENOMIC DNA]</scope>
    <source>
        <strain evidence="5 6">NIT-T3</strain>
    </source>
</reference>
<dbReference type="RefSeq" id="WP_221250539.1">
    <property type="nucleotide sequence ID" value="NZ_AP024355.1"/>
</dbReference>